<proteinExistence type="predicted"/>
<gene>
    <name evidence="3" type="ORF">HYH03_012089</name>
</gene>
<keyword evidence="1" id="KW-1133">Transmembrane helix</keyword>
<accession>A0A835XSJ7</accession>
<sequence length="325" mass="36582">MAVSKLLGLPAFLFSVFAFYWSLPMLAITYRLRFLNLGKRNDMLDWGRGLVNFFAVTIYKVGDGSLYKGGSCLYLCNHRSWADFFIDIYITEGRGAMMSRWLVFFVFPIFCSAVVTLKGIILFKRGTIADKEKFNAWLDATLASSPVPGMLVYPEGHRSIKPHSLPLKRGMLHYAFSRKLPVQVIITRGKDDVLSEKTMAVHWRRQLVTSYGKVIKPSECASFDAFMHEVQTEWDKHWAEAYNAPKPPSKSLPRLVPAPHGYDYPLSMRLGMGSVTTFSIFAFAGVLYGTYCTALWVLAFTGAAQKVIVTVLALWMGLALTRAVL</sequence>
<evidence type="ECO:0000313" key="3">
    <source>
        <dbReference type="EMBL" id="KAG2489453.1"/>
    </source>
</evidence>
<name>A0A835XSJ7_9CHLO</name>
<dbReference type="InterPro" id="IPR002123">
    <property type="entry name" value="Plipid/glycerol_acylTrfase"/>
</dbReference>
<feature type="transmembrane region" description="Helical" evidence="1">
    <location>
        <begin position="101"/>
        <end position="123"/>
    </location>
</feature>
<dbReference type="AlphaFoldDB" id="A0A835XSJ7"/>
<protein>
    <recommendedName>
        <fullName evidence="2">Phospholipid/glycerol acyltransferase domain-containing protein</fullName>
    </recommendedName>
</protein>
<keyword evidence="4" id="KW-1185">Reference proteome</keyword>
<feature type="transmembrane region" description="Helical" evidence="1">
    <location>
        <begin position="12"/>
        <end position="32"/>
    </location>
</feature>
<dbReference type="Proteomes" id="UP000612055">
    <property type="component" value="Unassembled WGS sequence"/>
</dbReference>
<evidence type="ECO:0000259" key="2">
    <source>
        <dbReference type="SMART" id="SM00563"/>
    </source>
</evidence>
<dbReference type="EMBL" id="JAEHOE010000073">
    <property type="protein sequence ID" value="KAG2489453.1"/>
    <property type="molecule type" value="Genomic_DNA"/>
</dbReference>
<keyword evidence="1" id="KW-0812">Transmembrane</keyword>
<keyword evidence="1" id="KW-0472">Membrane</keyword>
<evidence type="ECO:0000256" key="1">
    <source>
        <dbReference type="SAM" id="Phobius"/>
    </source>
</evidence>
<dbReference type="SMART" id="SM00563">
    <property type="entry name" value="PlsC"/>
    <property type="match status" value="1"/>
</dbReference>
<dbReference type="Pfam" id="PF01553">
    <property type="entry name" value="Acyltransferase"/>
    <property type="match status" value="1"/>
</dbReference>
<evidence type="ECO:0000313" key="4">
    <source>
        <dbReference type="Proteomes" id="UP000612055"/>
    </source>
</evidence>
<reference evidence="3" key="1">
    <citation type="journal article" date="2020" name="bioRxiv">
        <title>Comparative genomics of Chlamydomonas.</title>
        <authorList>
            <person name="Craig R.J."/>
            <person name="Hasan A.R."/>
            <person name="Ness R.W."/>
            <person name="Keightley P.D."/>
        </authorList>
    </citation>
    <scope>NUCLEOTIDE SEQUENCE</scope>
    <source>
        <strain evidence="3">CCAP 11/70</strain>
    </source>
</reference>
<dbReference type="GO" id="GO:0016746">
    <property type="term" value="F:acyltransferase activity"/>
    <property type="evidence" value="ECO:0007669"/>
    <property type="project" value="InterPro"/>
</dbReference>
<comment type="caution">
    <text evidence="3">The sequence shown here is derived from an EMBL/GenBank/DDBJ whole genome shotgun (WGS) entry which is preliminary data.</text>
</comment>
<feature type="transmembrane region" description="Helical" evidence="1">
    <location>
        <begin position="294"/>
        <end position="320"/>
    </location>
</feature>
<organism evidence="3 4">
    <name type="scientific">Edaphochlamys debaryana</name>
    <dbReference type="NCBI Taxonomy" id="47281"/>
    <lineage>
        <taxon>Eukaryota</taxon>
        <taxon>Viridiplantae</taxon>
        <taxon>Chlorophyta</taxon>
        <taxon>core chlorophytes</taxon>
        <taxon>Chlorophyceae</taxon>
        <taxon>CS clade</taxon>
        <taxon>Chlamydomonadales</taxon>
        <taxon>Chlamydomonadales incertae sedis</taxon>
        <taxon>Edaphochlamys</taxon>
    </lineage>
</organism>
<feature type="domain" description="Phospholipid/glycerol acyltransferase" evidence="2">
    <location>
        <begin position="72"/>
        <end position="190"/>
    </location>
</feature>
<dbReference type="OrthoDB" id="202234at2759"/>
<dbReference type="SUPFAM" id="SSF69593">
    <property type="entry name" value="Glycerol-3-phosphate (1)-acyltransferase"/>
    <property type="match status" value="1"/>
</dbReference>